<dbReference type="GO" id="GO:0000981">
    <property type="term" value="F:DNA-binding transcription factor activity, RNA polymerase II-specific"/>
    <property type="evidence" value="ECO:0007669"/>
    <property type="project" value="InterPro"/>
</dbReference>
<evidence type="ECO:0000313" key="12">
    <source>
        <dbReference type="Proteomes" id="UP001333110"/>
    </source>
</evidence>
<keyword evidence="4 7" id="KW-0238">DNA-binding</keyword>
<dbReference type="PANTHER" id="PTHR24339">
    <property type="entry name" value="HOMEOBOX PROTEIN EMX-RELATED"/>
    <property type="match status" value="1"/>
</dbReference>
<evidence type="ECO:0000256" key="2">
    <source>
        <dbReference type="ARBA" id="ARBA00007397"/>
    </source>
</evidence>
<feature type="region of interest" description="Disordered" evidence="9">
    <location>
        <begin position="343"/>
        <end position="384"/>
    </location>
</feature>
<evidence type="ECO:0000256" key="9">
    <source>
        <dbReference type="SAM" id="MobiDB-lite"/>
    </source>
</evidence>
<dbReference type="Gene3D" id="1.10.10.60">
    <property type="entry name" value="Homeodomain-like"/>
    <property type="match status" value="1"/>
</dbReference>
<dbReference type="GO" id="GO:0007420">
    <property type="term" value="P:brain development"/>
    <property type="evidence" value="ECO:0007669"/>
    <property type="project" value="TreeGrafter"/>
</dbReference>
<keyword evidence="5 7" id="KW-0371">Homeobox</keyword>
<dbReference type="GO" id="GO:0030182">
    <property type="term" value="P:neuron differentiation"/>
    <property type="evidence" value="ECO:0007669"/>
    <property type="project" value="TreeGrafter"/>
</dbReference>
<feature type="compositionally biased region" description="Polar residues" evidence="9">
    <location>
        <begin position="370"/>
        <end position="384"/>
    </location>
</feature>
<dbReference type="GO" id="GO:0000978">
    <property type="term" value="F:RNA polymerase II cis-regulatory region sequence-specific DNA binding"/>
    <property type="evidence" value="ECO:0007669"/>
    <property type="project" value="TreeGrafter"/>
</dbReference>
<evidence type="ECO:0000256" key="6">
    <source>
        <dbReference type="ARBA" id="ARBA00023242"/>
    </source>
</evidence>
<dbReference type="PROSITE" id="PS00027">
    <property type="entry name" value="HOMEOBOX_1"/>
    <property type="match status" value="1"/>
</dbReference>
<dbReference type="AlphaFoldDB" id="A0AAN7S5L2"/>
<dbReference type="InterPro" id="IPR020479">
    <property type="entry name" value="HD_metazoa"/>
</dbReference>
<feature type="domain" description="Homeobox" evidence="10">
    <location>
        <begin position="284"/>
        <end position="344"/>
    </location>
</feature>
<sequence length="384" mass="40842">MFQPSAKRCFTIESLVGKDTHLGPEEPPRPAALAYPGPGPAADAAAFAPGFQGAAAAAAAAGRALYGSAELVFPEAVGHPALPVGPHQLGGSALPHPHSFFGPQHRDPLNFYPWVLRNRFFGHRFQGELRARPAGSAASRGAQGGAERALPPALPGSGRPRPPPPPRGRLTGEAEGDPEAKPVAAVPAGTAGAPGACTPVPSALARPALGAFARSVHLNTGCSVRVRARCPCAPGAGARLHDPVLGAFARPVLGAFACSVRLHTRCRRSEVSQESLLLHGPFARKPKRIRTAFSPSQLLRLERAFEKNHYVVGAERKQLASSLSLSETQVKVWFQNRRTKYKRQKLEEEGPDSDQKKKGSHHINRWRLATKQSSGEDIDVTSND</sequence>
<dbReference type="EMBL" id="JAUNZN010000007">
    <property type="protein sequence ID" value="KAK4819123.1"/>
    <property type="molecule type" value="Genomic_DNA"/>
</dbReference>
<evidence type="ECO:0000256" key="7">
    <source>
        <dbReference type="PROSITE-ProRule" id="PRU00108"/>
    </source>
</evidence>
<organism evidence="11 12">
    <name type="scientific">Mycteria americana</name>
    <name type="common">Wood stork</name>
    <dbReference type="NCBI Taxonomy" id="33587"/>
    <lineage>
        <taxon>Eukaryota</taxon>
        <taxon>Metazoa</taxon>
        <taxon>Chordata</taxon>
        <taxon>Craniata</taxon>
        <taxon>Vertebrata</taxon>
        <taxon>Euteleostomi</taxon>
        <taxon>Archelosauria</taxon>
        <taxon>Archosauria</taxon>
        <taxon>Dinosauria</taxon>
        <taxon>Saurischia</taxon>
        <taxon>Theropoda</taxon>
        <taxon>Coelurosauria</taxon>
        <taxon>Aves</taxon>
        <taxon>Neognathae</taxon>
        <taxon>Neoaves</taxon>
        <taxon>Aequornithes</taxon>
        <taxon>Ciconiiformes</taxon>
        <taxon>Ciconiidae</taxon>
        <taxon>Mycteria</taxon>
    </lineage>
</organism>
<dbReference type="InterPro" id="IPR009057">
    <property type="entry name" value="Homeodomain-like_sf"/>
</dbReference>
<feature type="compositionally biased region" description="Basic and acidic residues" evidence="9">
    <location>
        <begin position="344"/>
        <end position="357"/>
    </location>
</feature>
<keyword evidence="6 7" id="KW-0539">Nucleus</keyword>
<dbReference type="InterPro" id="IPR017970">
    <property type="entry name" value="Homeobox_CS"/>
</dbReference>
<keyword evidence="3" id="KW-0217">Developmental protein</keyword>
<dbReference type="Pfam" id="PF00046">
    <property type="entry name" value="Homeodomain"/>
    <property type="match status" value="1"/>
</dbReference>
<protein>
    <recommendedName>
        <fullName evidence="10">Homeobox domain-containing protein</fullName>
    </recommendedName>
</protein>
<comment type="subcellular location">
    <subcellularLocation>
        <location evidence="1 7 8">Nucleus</location>
    </subcellularLocation>
</comment>
<feature type="DNA-binding region" description="Homeobox" evidence="7">
    <location>
        <begin position="286"/>
        <end position="345"/>
    </location>
</feature>
<evidence type="ECO:0000256" key="5">
    <source>
        <dbReference type="ARBA" id="ARBA00023155"/>
    </source>
</evidence>
<dbReference type="SUPFAM" id="SSF46689">
    <property type="entry name" value="Homeodomain-like"/>
    <property type="match status" value="1"/>
</dbReference>
<dbReference type="PRINTS" id="PR00024">
    <property type="entry name" value="HOMEOBOX"/>
</dbReference>
<proteinExistence type="inferred from homology"/>
<dbReference type="CDD" id="cd00086">
    <property type="entry name" value="homeodomain"/>
    <property type="match status" value="1"/>
</dbReference>
<feature type="region of interest" description="Disordered" evidence="9">
    <location>
        <begin position="132"/>
        <end position="192"/>
    </location>
</feature>
<dbReference type="Proteomes" id="UP001333110">
    <property type="component" value="Unassembled WGS sequence"/>
</dbReference>
<evidence type="ECO:0000259" key="10">
    <source>
        <dbReference type="PROSITE" id="PS50071"/>
    </source>
</evidence>
<gene>
    <name evidence="11" type="ORF">QYF61_025590</name>
</gene>
<dbReference type="SMART" id="SM00389">
    <property type="entry name" value="HOX"/>
    <property type="match status" value="1"/>
</dbReference>
<dbReference type="PROSITE" id="PS50071">
    <property type="entry name" value="HOMEOBOX_2"/>
    <property type="match status" value="1"/>
</dbReference>
<dbReference type="PANTHER" id="PTHR24339:SF26">
    <property type="entry name" value="HOMEOBOX PROTEIN EMX1"/>
    <property type="match status" value="1"/>
</dbReference>
<accession>A0AAN7S5L2</accession>
<dbReference type="GO" id="GO:0005634">
    <property type="term" value="C:nucleus"/>
    <property type="evidence" value="ECO:0007669"/>
    <property type="project" value="UniProtKB-SubCell"/>
</dbReference>
<comment type="caution">
    <text evidence="11">The sequence shown here is derived from an EMBL/GenBank/DDBJ whole genome shotgun (WGS) entry which is preliminary data.</text>
</comment>
<dbReference type="InterPro" id="IPR001356">
    <property type="entry name" value="HD"/>
</dbReference>
<feature type="compositionally biased region" description="Low complexity" evidence="9">
    <location>
        <begin position="132"/>
        <end position="159"/>
    </location>
</feature>
<feature type="compositionally biased region" description="Low complexity" evidence="9">
    <location>
        <begin position="182"/>
        <end position="192"/>
    </location>
</feature>
<keyword evidence="12" id="KW-1185">Reference proteome</keyword>
<evidence type="ECO:0000256" key="8">
    <source>
        <dbReference type="RuleBase" id="RU000682"/>
    </source>
</evidence>
<comment type="similarity">
    <text evidence="2">Belongs to the EMX homeobox family.</text>
</comment>
<evidence type="ECO:0000256" key="4">
    <source>
        <dbReference type="ARBA" id="ARBA00023125"/>
    </source>
</evidence>
<evidence type="ECO:0000256" key="3">
    <source>
        <dbReference type="ARBA" id="ARBA00022473"/>
    </source>
</evidence>
<name>A0AAN7S5L2_MYCAM</name>
<evidence type="ECO:0000313" key="11">
    <source>
        <dbReference type="EMBL" id="KAK4819123.1"/>
    </source>
</evidence>
<evidence type="ECO:0000256" key="1">
    <source>
        <dbReference type="ARBA" id="ARBA00004123"/>
    </source>
</evidence>
<reference evidence="11 12" key="1">
    <citation type="journal article" date="2023" name="J. Hered.">
        <title>Chromosome-level genome of the wood stork (Mycteria americana) provides insight into avian chromosome evolution.</title>
        <authorList>
            <person name="Flamio R. Jr."/>
            <person name="Ramstad K.M."/>
        </authorList>
    </citation>
    <scope>NUCLEOTIDE SEQUENCE [LARGE SCALE GENOMIC DNA]</scope>
    <source>
        <strain evidence="11">JAX WOST 10</strain>
    </source>
</reference>
<dbReference type="FunFam" id="1.10.10.60:FF:000299">
    <property type="entry name" value="Empty spiracles homeobox 3"/>
    <property type="match status" value="1"/>
</dbReference>
<dbReference type="InterPro" id="IPR050877">
    <property type="entry name" value="EMX-VAX-Noto_Homeobox_TFs"/>
</dbReference>